<dbReference type="Gene3D" id="1.10.10.10">
    <property type="entry name" value="Winged helix-like DNA-binding domain superfamily/Winged helix DNA-binding domain"/>
    <property type="match status" value="1"/>
</dbReference>
<dbReference type="InterPro" id="IPR036390">
    <property type="entry name" value="WH_DNA-bd_sf"/>
</dbReference>
<dbReference type="InterPro" id="IPR050707">
    <property type="entry name" value="HTH_MetabolicPath_Reg"/>
</dbReference>
<keyword evidence="3" id="KW-0804">Transcription</keyword>
<dbReference type="InterPro" id="IPR014757">
    <property type="entry name" value="Tscrpt_reg_IclR_C"/>
</dbReference>
<dbReference type="RefSeq" id="WP_129218167.1">
    <property type="nucleotide sequence ID" value="NZ_QYBC01000003.1"/>
</dbReference>
<protein>
    <submittedName>
        <fullName evidence="5">IclR family transcriptional regulator</fullName>
    </submittedName>
</protein>
<dbReference type="Pfam" id="PF09339">
    <property type="entry name" value="HTH_IclR"/>
    <property type="match status" value="1"/>
</dbReference>
<proteinExistence type="predicted"/>
<sequence length="246" mass="26388">MMGGFAKGLAVLSCFGQGHERLTIAGVAKLTGLDRATARRCLITLERLGFASFDGRCYALTARVLSLGHAYLASTPLPEQLQPFLDRLAGAIQESCSCSILDGTDIVYIARSAQRRVMSISLGVGSRLPAYCASMGRVLLAAMDEDEACGLLDRSTCTPLTPKTLVTRDALRTELARVRHQGYCIVDEELEIGLRSVAVPIRSRSGRVVAALNTGVQTSRASVAQLRTELLPKLLETQGQLAPLIV</sequence>
<dbReference type="InterPro" id="IPR029016">
    <property type="entry name" value="GAF-like_dom_sf"/>
</dbReference>
<dbReference type="InterPro" id="IPR005471">
    <property type="entry name" value="Tscrpt_reg_IclR_N"/>
</dbReference>
<comment type="caution">
    <text evidence="5">The sequence shown here is derived from an EMBL/GenBank/DDBJ whole genome shotgun (WGS) entry which is preliminary data.</text>
</comment>
<reference evidence="5 6" key="1">
    <citation type="submission" date="2018-09" db="EMBL/GenBank/DDBJ databases">
        <authorList>
            <person name="Grouzdev D.S."/>
            <person name="Krutkina M.S."/>
        </authorList>
    </citation>
    <scope>NUCLEOTIDE SEQUENCE [LARGE SCALE GENOMIC DNA]</scope>
    <source>
        <strain evidence="5 6">RmlP001</strain>
    </source>
</reference>
<evidence type="ECO:0000313" key="5">
    <source>
        <dbReference type="EMBL" id="RYB06811.1"/>
    </source>
</evidence>
<dbReference type="PANTHER" id="PTHR30136">
    <property type="entry name" value="HELIX-TURN-HELIX TRANSCRIPTIONAL REGULATOR, ICLR FAMILY"/>
    <property type="match status" value="1"/>
</dbReference>
<gene>
    <name evidence="5" type="ORF">D3272_05535</name>
</gene>
<dbReference type="GO" id="GO:0045892">
    <property type="term" value="P:negative regulation of DNA-templated transcription"/>
    <property type="evidence" value="ECO:0007669"/>
    <property type="project" value="TreeGrafter"/>
</dbReference>
<accession>A0A4Q2RGZ3</accession>
<dbReference type="InterPro" id="IPR036388">
    <property type="entry name" value="WH-like_DNA-bd_sf"/>
</dbReference>
<dbReference type="GO" id="GO:0045893">
    <property type="term" value="P:positive regulation of DNA-templated transcription"/>
    <property type="evidence" value="ECO:0007669"/>
    <property type="project" value="InterPro"/>
</dbReference>
<evidence type="ECO:0000259" key="4">
    <source>
        <dbReference type="PROSITE" id="PS51078"/>
    </source>
</evidence>
<dbReference type="Gene3D" id="3.30.450.40">
    <property type="match status" value="1"/>
</dbReference>
<evidence type="ECO:0000256" key="1">
    <source>
        <dbReference type="ARBA" id="ARBA00023015"/>
    </source>
</evidence>
<keyword evidence="1" id="KW-0805">Transcription regulation</keyword>
<dbReference type="Pfam" id="PF01614">
    <property type="entry name" value="IclR_C"/>
    <property type="match status" value="1"/>
</dbReference>
<dbReference type="GO" id="GO:0003677">
    <property type="term" value="F:DNA binding"/>
    <property type="evidence" value="ECO:0007669"/>
    <property type="project" value="UniProtKB-KW"/>
</dbReference>
<dbReference type="EMBL" id="QYBC01000003">
    <property type="protein sequence ID" value="RYB06811.1"/>
    <property type="molecule type" value="Genomic_DNA"/>
</dbReference>
<name>A0A4Q2RGZ3_9HYPH</name>
<keyword evidence="2" id="KW-0238">DNA-binding</keyword>
<keyword evidence="6" id="KW-1185">Reference proteome</keyword>
<organism evidence="5 6">
    <name type="scientific">Lichenibacterium ramalinae</name>
    <dbReference type="NCBI Taxonomy" id="2316527"/>
    <lineage>
        <taxon>Bacteria</taxon>
        <taxon>Pseudomonadati</taxon>
        <taxon>Pseudomonadota</taxon>
        <taxon>Alphaproteobacteria</taxon>
        <taxon>Hyphomicrobiales</taxon>
        <taxon>Lichenihabitantaceae</taxon>
        <taxon>Lichenibacterium</taxon>
    </lineage>
</organism>
<dbReference type="NCBIfam" id="TIGR02431">
    <property type="entry name" value="pcaR_pcaU"/>
    <property type="match status" value="1"/>
</dbReference>
<dbReference type="SMART" id="SM00346">
    <property type="entry name" value="HTH_ICLR"/>
    <property type="match status" value="1"/>
</dbReference>
<evidence type="ECO:0000313" key="6">
    <source>
        <dbReference type="Proteomes" id="UP000289411"/>
    </source>
</evidence>
<dbReference type="SUPFAM" id="SSF46785">
    <property type="entry name" value="Winged helix' DNA-binding domain"/>
    <property type="match status" value="1"/>
</dbReference>
<dbReference type="PANTHER" id="PTHR30136:SF34">
    <property type="entry name" value="TRANSCRIPTIONAL REGULATOR"/>
    <property type="match status" value="1"/>
</dbReference>
<reference evidence="5 6" key="2">
    <citation type="submission" date="2019-02" db="EMBL/GenBank/DDBJ databases">
        <title>'Lichenibacterium ramalinii' gen. nov. sp. nov., 'Lichenibacterium minor' gen. nov. sp. nov.</title>
        <authorList>
            <person name="Pankratov T."/>
        </authorList>
    </citation>
    <scope>NUCLEOTIDE SEQUENCE [LARGE SCALE GENOMIC DNA]</scope>
    <source>
        <strain evidence="5 6">RmlP001</strain>
    </source>
</reference>
<dbReference type="GO" id="GO:0046278">
    <property type="term" value="P:3,4-dihydroxybenzoate metabolic process"/>
    <property type="evidence" value="ECO:0007669"/>
    <property type="project" value="InterPro"/>
</dbReference>
<evidence type="ECO:0000256" key="3">
    <source>
        <dbReference type="ARBA" id="ARBA00023163"/>
    </source>
</evidence>
<dbReference type="OrthoDB" id="9807558at2"/>
<dbReference type="AlphaFoldDB" id="A0A4Q2RGZ3"/>
<dbReference type="PROSITE" id="PS51078">
    <property type="entry name" value="ICLR_ED"/>
    <property type="match status" value="1"/>
</dbReference>
<dbReference type="Proteomes" id="UP000289411">
    <property type="component" value="Unassembled WGS sequence"/>
</dbReference>
<evidence type="ECO:0000256" key="2">
    <source>
        <dbReference type="ARBA" id="ARBA00023125"/>
    </source>
</evidence>
<feature type="domain" description="IclR-ED" evidence="4">
    <location>
        <begin position="63"/>
        <end position="246"/>
    </location>
</feature>
<dbReference type="InterPro" id="IPR012794">
    <property type="entry name" value="PcaR_PcaU"/>
</dbReference>
<dbReference type="SUPFAM" id="SSF55781">
    <property type="entry name" value="GAF domain-like"/>
    <property type="match status" value="1"/>
</dbReference>
<dbReference type="GO" id="GO:0003700">
    <property type="term" value="F:DNA-binding transcription factor activity"/>
    <property type="evidence" value="ECO:0007669"/>
    <property type="project" value="TreeGrafter"/>
</dbReference>